<dbReference type="Gene3D" id="3.10.350.10">
    <property type="entry name" value="LysM domain"/>
    <property type="match status" value="1"/>
</dbReference>
<comment type="caution">
    <text evidence="4">The sequence shown here is derived from an EMBL/GenBank/DDBJ whole genome shotgun (WGS) entry which is preliminary data.</text>
</comment>
<dbReference type="EMBL" id="REGN01008654">
    <property type="protein sequence ID" value="RNA03059.1"/>
    <property type="molecule type" value="Genomic_DNA"/>
</dbReference>
<feature type="compositionally biased region" description="Polar residues" evidence="2">
    <location>
        <begin position="27"/>
        <end position="37"/>
    </location>
</feature>
<proteinExistence type="predicted"/>
<accession>A0A3M7PVW7</accession>
<dbReference type="Pfam" id="PF01476">
    <property type="entry name" value="LysM"/>
    <property type="match status" value="1"/>
</dbReference>
<evidence type="ECO:0000259" key="3">
    <source>
        <dbReference type="PROSITE" id="PS51782"/>
    </source>
</evidence>
<dbReference type="SUPFAM" id="SSF54106">
    <property type="entry name" value="LysM domain"/>
    <property type="match status" value="1"/>
</dbReference>
<gene>
    <name evidence="4" type="ORF">BpHYR1_048624</name>
</gene>
<evidence type="ECO:0000313" key="4">
    <source>
        <dbReference type="EMBL" id="RNA03059.1"/>
    </source>
</evidence>
<feature type="region of interest" description="Disordered" evidence="2">
    <location>
        <begin position="17"/>
        <end position="37"/>
    </location>
</feature>
<dbReference type="PANTHER" id="PTHR20932">
    <property type="entry name" value="LYSM AND PUTATIVE PEPTIDOGLYCAN-BINDING DOMAIN-CONTAINING PROTEIN"/>
    <property type="match status" value="1"/>
</dbReference>
<dbReference type="InterPro" id="IPR036779">
    <property type="entry name" value="LysM_dom_sf"/>
</dbReference>
<keyword evidence="1" id="KW-0175">Coiled coil</keyword>
<dbReference type="PANTHER" id="PTHR20932:SF8">
    <property type="entry name" value="LD22649P"/>
    <property type="match status" value="1"/>
</dbReference>
<dbReference type="SMART" id="SM00257">
    <property type="entry name" value="LysM"/>
    <property type="match status" value="1"/>
</dbReference>
<protein>
    <submittedName>
        <fullName evidence="4">LysM and peptidoglycan-binding domain-containing 1</fullName>
    </submittedName>
</protein>
<evidence type="ECO:0000313" key="5">
    <source>
        <dbReference type="Proteomes" id="UP000276133"/>
    </source>
</evidence>
<dbReference type="Proteomes" id="UP000276133">
    <property type="component" value="Unassembled WGS sequence"/>
</dbReference>
<evidence type="ECO:0000256" key="1">
    <source>
        <dbReference type="SAM" id="Coils"/>
    </source>
</evidence>
<feature type="coiled-coil region" evidence="1">
    <location>
        <begin position="198"/>
        <end position="225"/>
    </location>
</feature>
<keyword evidence="5" id="KW-1185">Reference proteome</keyword>
<dbReference type="STRING" id="10195.A0A3M7PVW7"/>
<dbReference type="InterPro" id="IPR045030">
    <property type="entry name" value="LYSM1-4"/>
</dbReference>
<evidence type="ECO:0000256" key="2">
    <source>
        <dbReference type="SAM" id="MobiDB-lite"/>
    </source>
</evidence>
<name>A0A3M7PVW7_BRAPC</name>
<feature type="domain" description="LysM" evidence="3">
    <location>
        <begin position="47"/>
        <end position="91"/>
    </location>
</feature>
<dbReference type="CDD" id="cd00118">
    <property type="entry name" value="LysM"/>
    <property type="match status" value="1"/>
</dbReference>
<dbReference type="OrthoDB" id="2107166at2759"/>
<reference evidence="4 5" key="1">
    <citation type="journal article" date="2018" name="Sci. Rep.">
        <title>Genomic signatures of local adaptation to the degree of environmental predictability in rotifers.</title>
        <authorList>
            <person name="Franch-Gras L."/>
            <person name="Hahn C."/>
            <person name="Garcia-Roger E.M."/>
            <person name="Carmona M.J."/>
            <person name="Serra M."/>
            <person name="Gomez A."/>
        </authorList>
    </citation>
    <scope>NUCLEOTIDE SEQUENCE [LARGE SCALE GENOMIC DNA]</scope>
    <source>
        <strain evidence="4">HYR1</strain>
    </source>
</reference>
<dbReference type="AlphaFoldDB" id="A0A3M7PVW7"/>
<dbReference type="PROSITE" id="PS51782">
    <property type="entry name" value="LYSM"/>
    <property type="match status" value="1"/>
</dbReference>
<organism evidence="4 5">
    <name type="scientific">Brachionus plicatilis</name>
    <name type="common">Marine rotifer</name>
    <name type="synonym">Brachionus muelleri</name>
    <dbReference type="NCBI Taxonomy" id="10195"/>
    <lineage>
        <taxon>Eukaryota</taxon>
        <taxon>Metazoa</taxon>
        <taxon>Spiralia</taxon>
        <taxon>Gnathifera</taxon>
        <taxon>Rotifera</taxon>
        <taxon>Eurotatoria</taxon>
        <taxon>Monogononta</taxon>
        <taxon>Pseudotrocha</taxon>
        <taxon>Ploima</taxon>
        <taxon>Brachionidae</taxon>
        <taxon>Brachionus</taxon>
    </lineage>
</organism>
<dbReference type="InterPro" id="IPR018392">
    <property type="entry name" value="LysM"/>
</dbReference>
<sequence length="225" mass="25964">MTSAYSSCEIIEETERRSLRPSKTTKKSNYGSLKPATTQPNAQLVNYKYRLKEGETLPGLSLKFNIPIDAIKKANKLWSNDLAFIKEYLIIPIEKSRFKELDLQEESLDHDQIDLKIETDHSDDFNFYFNKFDWVISESKLKLKSLESHPNLKNSACNSDTSYTSTSSEISQTPECMIMSPHKHSNVYMSNSHLIRSSASNLSRARLAQENLERLEREKDDLFEL</sequence>